<keyword evidence="3" id="KW-1185">Reference proteome</keyword>
<proteinExistence type="predicted"/>
<dbReference type="STRING" id="1346330.M472_16975"/>
<name>U2JCP4_9SPHI</name>
<dbReference type="PATRIC" id="fig|1346330.5.peg.1147"/>
<feature type="domain" description="YgjP-like metallopeptidase" evidence="1">
    <location>
        <begin position="24"/>
        <end position="227"/>
    </location>
</feature>
<dbReference type="Gene3D" id="3.30.2010.10">
    <property type="entry name" value="Metalloproteases ('zincins'), catalytic domain"/>
    <property type="match status" value="1"/>
</dbReference>
<dbReference type="PANTHER" id="PTHR30399:SF1">
    <property type="entry name" value="UTP PYROPHOSPHATASE"/>
    <property type="match status" value="1"/>
</dbReference>
<dbReference type="AlphaFoldDB" id="U2JCP4"/>
<organism evidence="2 3">
    <name type="scientific">Sphingobacterium paucimobilis HER1398</name>
    <dbReference type="NCBI Taxonomy" id="1346330"/>
    <lineage>
        <taxon>Bacteria</taxon>
        <taxon>Pseudomonadati</taxon>
        <taxon>Bacteroidota</taxon>
        <taxon>Sphingobacteriia</taxon>
        <taxon>Sphingobacteriales</taxon>
        <taxon>Sphingobacteriaceae</taxon>
        <taxon>Sphingobacterium</taxon>
    </lineage>
</organism>
<dbReference type="OrthoDB" id="9811177at2"/>
<accession>U2JCP4</accession>
<dbReference type="Proteomes" id="UP000016584">
    <property type="component" value="Unassembled WGS sequence"/>
</dbReference>
<dbReference type="EMBL" id="ATDL01000006">
    <property type="protein sequence ID" value="ERJ60448.1"/>
    <property type="molecule type" value="Genomic_DNA"/>
</dbReference>
<evidence type="ECO:0000259" key="1">
    <source>
        <dbReference type="Pfam" id="PF01863"/>
    </source>
</evidence>
<dbReference type="Pfam" id="PF01863">
    <property type="entry name" value="YgjP-like"/>
    <property type="match status" value="1"/>
</dbReference>
<evidence type="ECO:0000313" key="2">
    <source>
        <dbReference type="EMBL" id="ERJ60448.1"/>
    </source>
</evidence>
<protein>
    <recommendedName>
        <fullName evidence="1">YgjP-like metallopeptidase domain-containing protein</fullName>
    </recommendedName>
</protein>
<sequence>MHIESLKIAEVEIEVTFKPIKNLHLSVHPPEGRVTIASPDFYDLEKVKIYAASKLGWIKKEQRKFRDQARENERMMITRESHYLFGERYLLDVRQSNRNSIQILGKKMILHVKDIEDLQLKKAILYRFYRKELRNKLKAMVQQYAALLQVDLPEFKIRVMKTKWGSCATDLKRIWFNIELAKKPIDCIEYIIVHELVHLLERNHNKRFILLMDQYYPSWRTQKKLLNDLPIGII</sequence>
<dbReference type="RefSeq" id="WP_021069325.1">
    <property type="nucleotide sequence ID" value="NZ_ATDL01000006.1"/>
</dbReference>
<gene>
    <name evidence="2" type="ORF">M472_16975</name>
</gene>
<dbReference type="InterPro" id="IPR002725">
    <property type="entry name" value="YgjP-like_metallopeptidase"/>
</dbReference>
<dbReference type="eggNOG" id="COG1451">
    <property type="taxonomic scope" value="Bacteria"/>
</dbReference>
<evidence type="ECO:0000313" key="3">
    <source>
        <dbReference type="Proteomes" id="UP000016584"/>
    </source>
</evidence>
<dbReference type="PANTHER" id="PTHR30399">
    <property type="entry name" value="UNCHARACTERIZED PROTEIN YGJP"/>
    <property type="match status" value="1"/>
</dbReference>
<comment type="caution">
    <text evidence="2">The sequence shown here is derived from an EMBL/GenBank/DDBJ whole genome shotgun (WGS) entry which is preliminary data.</text>
</comment>
<reference evidence="2 3" key="1">
    <citation type="journal article" date="2013" name="Genome Announc.">
        <title>The Draft Genome Sequence of Sphingomonas paucimobilis Strain HER1398 (Proteobacteria), Host to the Giant PAU Phage, Indicates That It Is a Member of the Genus Sphingobacterium (Bacteroidetes).</title>
        <authorList>
            <person name="White R.A.III."/>
            <person name="Suttle C.A."/>
        </authorList>
    </citation>
    <scope>NUCLEOTIDE SEQUENCE [LARGE SCALE GENOMIC DNA]</scope>
    <source>
        <strain evidence="2 3">HER1398</strain>
    </source>
</reference>
<dbReference type="CDD" id="cd07344">
    <property type="entry name" value="M48_yhfN_like"/>
    <property type="match status" value="1"/>
</dbReference>
<dbReference type="InterPro" id="IPR053136">
    <property type="entry name" value="UTP_pyrophosphatase-like"/>
</dbReference>